<name>A0A183UCG7_TOXCA</name>
<protein>
    <submittedName>
        <fullName evidence="4">Polyprotein</fullName>
    </submittedName>
</protein>
<dbReference type="AlphaFoldDB" id="A0A183UCG7"/>
<feature type="region of interest" description="Disordered" evidence="1">
    <location>
        <begin position="1"/>
        <end position="22"/>
    </location>
</feature>
<sequence length="230" mass="25705">STEETIKAGEEKGALGKDEKQKIENEAEERGWFLFLFEETRQTKASQRTVEAKVIKLRLRIEGNTASTRRKLHRRRIVAAVCDKRCTVRGGRRTVRDERRTLTAQAKPKLPPVVLPPPTALMPTIPSQSSQKPKAEAGDTPQSTVSTGKTSATSAKRFVKVMSLYDKKVIMDAANLNSALKTLQALIQRIKDTVEKLSPEMRQCADDMESGVNQMEQLIDAMVVNNENNK</sequence>
<feature type="compositionally biased region" description="Polar residues" evidence="1">
    <location>
        <begin position="140"/>
        <end position="151"/>
    </location>
</feature>
<accession>A0A183UCG7</accession>
<feature type="compositionally biased region" description="Pro residues" evidence="1">
    <location>
        <begin position="109"/>
        <end position="120"/>
    </location>
</feature>
<reference evidence="2 3" key="2">
    <citation type="submission" date="2018-11" db="EMBL/GenBank/DDBJ databases">
        <authorList>
            <consortium name="Pathogen Informatics"/>
        </authorList>
    </citation>
    <scope>NUCLEOTIDE SEQUENCE [LARGE SCALE GENOMIC DNA]</scope>
</reference>
<dbReference type="EMBL" id="UYWY01019451">
    <property type="protein sequence ID" value="VDM37484.1"/>
    <property type="molecule type" value="Genomic_DNA"/>
</dbReference>
<dbReference type="WBParaSite" id="TCNE_0000618701-mRNA-1">
    <property type="protein sequence ID" value="TCNE_0000618701-mRNA-1"/>
    <property type="gene ID" value="TCNE_0000618701"/>
</dbReference>
<reference evidence="4" key="1">
    <citation type="submission" date="2016-06" db="UniProtKB">
        <authorList>
            <consortium name="WormBaseParasite"/>
        </authorList>
    </citation>
    <scope>IDENTIFICATION</scope>
</reference>
<evidence type="ECO:0000313" key="3">
    <source>
        <dbReference type="Proteomes" id="UP000050794"/>
    </source>
</evidence>
<gene>
    <name evidence="2" type="ORF">TCNE_LOCUS6187</name>
</gene>
<evidence type="ECO:0000256" key="1">
    <source>
        <dbReference type="SAM" id="MobiDB-lite"/>
    </source>
</evidence>
<evidence type="ECO:0000313" key="2">
    <source>
        <dbReference type="EMBL" id="VDM37484.1"/>
    </source>
</evidence>
<dbReference type="Proteomes" id="UP000050794">
    <property type="component" value="Unassembled WGS sequence"/>
</dbReference>
<feature type="region of interest" description="Disordered" evidence="1">
    <location>
        <begin position="109"/>
        <end position="151"/>
    </location>
</feature>
<evidence type="ECO:0000313" key="4">
    <source>
        <dbReference type="WBParaSite" id="TCNE_0000618701-mRNA-1"/>
    </source>
</evidence>
<organism evidence="3 4">
    <name type="scientific">Toxocara canis</name>
    <name type="common">Canine roundworm</name>
    <dbReference type="NCBI Taxonomy" id="6265"/>
    <lineage>
        <taxon>Eukaryota</taxon>
        <taxon>Metazoa</taxon>
        <taxon>Ecdysozoa</taxon>
        <taxon>Nematoda</taxon>
        <taxon>Chromadorea</taxon>
        <taxon>Rhabditida</taxon>
        <taxon>Spirurina</taxon>
        <taxon>Ascaridomorpha</taxon>
        <taxon>Ascaridoidea</taxon>
        <taxon>Toxocaridae</taxon>
        <taxon>Toxocara</taxon>
    </lineage>
</organism>
<proteinExistence type="predicted"/>
<keyword evidence="3" id="KW-1185">Reference proteome</keyword>